<reference evidence="2" key="2">
    <citation type="journal article" date="2021" name="PeerJ">
        <title>Extensive microbial diversity within the chicken gut microbiome revealed by metagenomics and culture.</title>
        <authorList>
            <person name="Gilroy R."/>
            <person name="Ravi A."/>
            <person name="Getino M."/>
            <person name="Pursley I."/>
            <person name="Horton D.L."/>
            <person name="Alikhan N.F."/>
            <person name="Baker D."/>
            <person name="Gharbi K."/>
            <person name="Hall N."/>
            <person name="Watson M."/>
            <person name="Adriaenssens E.M."/>
            <person name="Foster-Nyarko E."/>
            <person name="Jarju S."/>
            <person name="Secka A."/>
            <person name="Antonio M."/>
            <person name="Oren A."/>
            <person name="Chaudhuri R.R."/>
            <person name="La Ragione R."/>
            <person name="Hildebrand F."/>
            <person name="Pallen M.J."/>
        </authorList>
    </citation>
    <scope>NUCLEOTIDE SEQUENCE</scope>
    <source>
        <strain evidence="2">ChiBcec16-1751</strain>
    </source>
</reference>
<dbReference type="Proteomes" id="UP000886741">
    <property type="component" value="Unassembled WGS sequence"/>
</dbReference>
<keyword evidence="1" id="KW-0812">Transmembrane</keyword>
<name>A0A9D1F917_9FIRM</name>
<keyword evidence="1" id="KW-1133">Transmembrane helix</keyword>
<reference evidence="2" key="1">
    <citation type="submission" date="2020-10" db="EMBL/GenBank/DDBJ databases">
        <authorList>
            <person name="Gilroy R."/>
        </authorList>
    </citation>
    <scope>NUCLEOTIDE SEQUENCE</scope>
    <source>
        <strain evidence="2">ChiBcec16-1751</strain>
    </source>
</reference>
<accession>A0A9D1F917</accession>
<protein>
    <submittedName>
        <fullName evidence="2">Uncharacterized protein</fullName>
    </submittedName>
</protein>
<dbReference type="SUPFAM" id="SSF144206">
    <property type="entry name" value="NOB1 zinc finger-like"/>
    <property type="match status" value="1"/>
</dbReference>
<evidence type="ECO:0000313" key="3">
    <source>
        <dbReference type="Proteomes" id="UP000886741"/>
    </source>
</evidence>
<sequence>MNDLKQKMQLIWGISIAMLLSLLFPYGWIVSLVLMAVNTYCYIRYMRCPYCQMHLPIVQRPFCPHCGKRILD</sequence>
<dbReference type="AlphaFoldDB" id="A0A9D1F917"/>
<dbReference type="EMBL" id="DVJJ01000066">
    <property type="protein sequence ID" value="HIS64558.1"/>
    <property type="molecule type" value="Genomic_DNA"/>
</dbReference>
<gene>
    <name evidence="2" type="ORF">IAA83_04195</name>
</gene>
<proteinExistence type="predicted"/>
<organism evidence="2 3">
    <name type="scientific">Candidatus Avoscillospira avistercoris</name>
    <dbReference type="NCBI Taxonomy" id="2840707"/>
    <lineage>
        <taxon>Bacteria</taxon>
        <taxon>Bacillati</taxon>
        <taxon>Bacillota</taxon>
        <taxon>Clostridia</taxon>
        <taxon>Eubacteriales</taxon>
        <taxon>Oscillospiraceae</taxon>
        <taxon>Oscillospiraceae incertae sedis</taxon>
        <taxon>Candidatus Avoscillospira</taxon>
    </lineage>
</organism>
<evidence type="ECO:0000313" key="2">
    <source>
        <dbReference type="EMBL" id="HIS64558.1"/>
    </source>
</evidence>
<dbReference type="InterPro" id="IPR036283">
    <property type="entry name" value="NOB1_Zf-like_sf"/>
</dbReference>
<evidence type="ECO:0000256" key="1">
    <source>
        <dbReference type="SAM" id="Phobius"/>
    </source>
</evidence>
<comment type="caution">
    <text evidence="2">The sequence shown here is derived from an EMBL/GenBank/DDBJ whole genome shotgun (WGS) entry which is preliminary data.</text>
</comment>
<keyword evidence="1" id="KW-0472">Membrane</keyword>
<feature type="transmembrane region" description="Helical" evidence="1">
    <location>
        <begin position="12"/>
        <end position="37"/>
    </location>
</feature>